<reference evidence="6 7" key="1">
    <citation type="submission" date="2014-04" db="EMBL/GenBank/DDBJ databases">
        <authorList>
            <consortium name="DOE Joint Genome Institute"/>
            <person name="Kuo A."/>
            <person name="Martino E."/>
            <person name="Perotto S."/>
            <person name="Kohler A."/>
            <person name="Nagy L.G."/>
            <person name="Floudas D."/>
            <person name="Copeland A."/>
            <person name="Barry K.W."/>
            <person name="Cichocki N."/>
            <person name="Veneault-Fourrey C."/>
            <person name="LaButti K."/>
            <person name="Lindquist E.A."/>
            <person name="Lipzen A."/>
            <person name="Lundell T."/>
            <person name="Morin E."/>
            <person name="Murat C."/>
            <person name="Sun H."/>
            <person name="Tunlid A."/>
            <person name="Henrissat B."/>
            <person name="Grigoriev I.V."/>
            <person name="Hibbett D.S."/>
            <person name="Martin F."/>
            <person name="Nordberg H.P."/>
            <person name="Cantor M.N."/>
            <person name="Hua S.X."/>
        </authorList>
    </citation>
    <scope>NUCLEOTIDE SEQUENCE [LARGE SCALE GENOMIC DNA]</scope>
    <source>
        <strain evidence="6 7">Zn</strain>
    </source>
</reference>
<proteinExistence type="predicted"/>
<sequence>MMRRPPDKAESSSVSDRGVNSSNATLNTVFGGALQKSWMTTTGAPVRPSPRRASKSSLPTMVVQEANNAILPSPAPSAQPSPLLCHDDIPQYSSGNPPPSVVPGQFSDRTGLRSPAETTLRAFQMIQFQSAIASQPSPSQSQLSHRPPPLQSQEVLPPMTTNVPHARGLQTLLNNRPIPQGMHAPIVIPDSPIRTQHHTSSQLSRSRNVSLQSTVVSRPTETQVRGPEYQNQRQNYAQIRSPDTLSGNSPYSPALLPELVRPQSNGEGIALPSSLIQAHMPPDPSGKAIAPSDMNGTHTSLPPVMPSLKPRIATIQAHIAAAGGNNNLNNGLERPRFQLLMDACDCQDIFYVVLHQIFCVWDYDQEQIINIRGLPARDILATAFSILGQLIRHNEGMATNHLRWFSRFPSPLDFLWATSEAYQRVVADVGLFLTKLTSQWASFSRQCHSRRYPPLVDELVNGLGILSPILQGVVFTATRRNLGFSDDQFGQGAGNIFNEDKRGYQELSARYYTQQPPTQEEILQRNQELASRYYALTNQQPHRGTQSRVASKVVTSPLSRPPMLANNIHSSTTFPNPEGRQLSVRFSSNMGRGTRNPNPQSPDPIPNQQTQPGTDTSGSPNPLPATMSGSTPITADQLSHSGNLNPTFLQNLSILSPVVLSSASPSPVISTPISPLQRQIQQSPPNLRSNSNQNLQNQNAPLHSTTTQDRIASSTLQRAGEHWIRQQQAPQLSSLQGGRQATRIPSIPARQQQASAQTVSRAARQTVTQHQLIGVNRNAQLRSSSLPQSRSQSRSNSSGRSTNSFTGLSAEDTMKQQIQAYNSIQQPILRPLVPPLGYTHPPQPPNPDITALHQAHARSPNLVHASILRNEKVRLIDNPRYFQSVKGFALKPSMIPHTAHISKFEFTITEQDIALIAKDKLVSQSPRAVRAYEEGTLQYRLRCVRAKQDATAYSISEWTVSDTVWPETVFIRINDDVMEIRRKSHHAKDLPIDITSFIRIAAPGQGSMNQVKISTPRSSKYNDRHDYFVAIEVIEILERHQIIDICHQQHISASETFESVRKALAGPTTDDDDEILMVVSDLSVSLADPFTARIFDIPVRGSSCLHRECFDLNPFLETRKAKRVGQPMDIDVWKCPLCGGDARPYVLQIDDFFVNVRAKLMDDDNLNVKAIWISADGSWRPKPESSLKRNAGNIFDDDDDEEGPAAKQRILDDVSLSGMASIDVGQGSRSVNRVVEVIELDDD</sequence>
<feature type="compositionally biased region" description="Polar residues" evidence="4">
    <location>
        <begin position="703"/>
        <end position="717"/>
    </location>
</feature>
<keyword evidence="1" id="KW-0479">Metal-binding</keyword>
<keyword evidence="2" id="KW-0863">Zinc-finger</keyword>
<feature type="domain" description="SP-RING-type" evidence="5">
    <location>
        <begin position="1085"/>
        <end position="1138"/>
    </location>
</feature>
<dbReference type="InParanoid" id="A0A0C3DUM4"/>
<keyword evidence="7" id="KW-1185">Reference proteome</keyword>
<dbReference type="InterPro" id="IPR013083">
    <property type="entry name" value="Znf_RING/FYVE/PHD"/>
</dbReference>
<feature type="region of interest" description="Disordered" evidence="4">
    <location>
        <begin position="132"/>
        <end position="163"/>
    </location>
</feature>
<dbReference type="Gene3D" id="3.30.40.10">
    <property type="entry name" value="Zinc/RING finger domain, C3HC4 (zinc finger)"/>
    <property type="match status" value="1"/>
</dbReference>
<feature type="compositionally biased region" description="Low complexity" evidence="4">
    <location>
        <begin position="132"/>
        <end position="145"/>
    </location>
</feature>
<dbReference type="PANTHER" id="PTHR10782:SF4">
    <property type="entry name" value="TONALLI, ISOFORM E"/>
    <property type="match status" value="1"/>
</dbReference>
<feature type="region of interest" description="Disordered" evidence="4">
    <location>
        <begin position="1"/>
        <end position="59"/>
    </location>
</feature>
<dbReference type="HOGENOM" id="CLU_004153_0_0_1"/>
<feature type="compositionally biased region" description="Polar residues" evidence="4">
    <location>
        <begin position="606"/>
        <end position="620"/>
    </location>
</feature>
<evidence type="ECO:0000259" key="5">
    <source>
        <dbReference type="Pfam" id="PF02891"/>
    </source>
</evidence>
<dbReference type="EMBL" id="KN832871">
    <property type="protein sequence ID" value="KIN05783.1"/>
    <property type="molecule type" value="Genomic_DNA"/>
</dbReference>
<keyword evidence="3" id="KW-0862">Zinc</keyword>
<dbReference type="Pfam" id="PF02891">
    <property type="entry name" value="zf-MIZ"/>
    <property type="match status" value="1"/>
</dbReference>
<protein>
    <recommendedName>
        <fullName evidence="5">SP-RING-type domain-containing protein</fullName>
    </recommendedName>
</protein>
<evidence type="ECO:0000256" key="3">
    <source>
        <dbReference type="ARBA" id="ARBA00022833"/>
    </source>
</evidence>
<evidence type="ECO:0000313" key="6">
    <source>
        <dbReference type="EMBL" id="KIN05783.1"/>
    </source>
</evidence>
<feature type="region of interest" description="Disordered" evidence="4">
    <location>
        <begin position="195"/>
        <end position="234"/>
    </location>
</feature>
<organism evidence="6 7">
    <name type="scientific">Oidiodendron maius (strain Zn)</name>
    <dbReference type="NCBI Taxonomy" id="913774"/>
    <lineage>
        <taxon>Eukaryota</taxon>
        <taxon>Fungi</taxon>
        <taxon>Dikarya</taxon>
        <taxon>Ascomycota</taxon>
        <taxon>Pezizomycotina</taxon>
        <taxon>Leotiomycetes</taxon>
        <taxon>Leotiomycetes incertae sedis</taxon>
        <taxon>Myxotrichaceae</taxon>
        <taxon>Oidiodendron</taxon>
    </lineage>
</organism>
<dbReference type="GO" id="GO:0061665">
    <property type="term" value="F:SUMO ligase activity"/>
    <property type="evidence" value="ECO:0007669"/>
    <property type="project" value="TreeGrafter"/>
</dbReference>
<evidence type="ECO:0000313" key="7">
    <source>
        <dbReference type="Proteomes" id="UP000054321"/>
    </source>
</evidence>
<dbReference type="GO" id="GO:0000785">
    <property type="term" value="C:chromatin"/>
    <property type="evidence" value="ECO:0007669"/>
    <property type="project" value="TreeGrafter"/>
</dbReference>
<dbReference type="OrthoDB" id="27975at2759"/>
<feature type="region of interest" description="Disordered" evidence="4">
    <location>
        <begin position="1182"/>
        <end position="1204"/>
    </location>
</feature>
<reference evidence="7" key="2">
    <citation type="submission" date="2015-01" db="EMBL/GenBank/DDBJ databases">
        <title>Evolutionary Origins and Diversification of the Mycorrhizal Mutualists.</title>
        <authorList>
            <consortium name="DOE Joint Genome Institute"/>
            <consortium name="Mycorrhizal Genomics Consortium"/>
            <person name="Kohler A."/>
            <person name="Kuo A."/>
            <person name="Nagy L.G."/>
            <person name="Floudas D."/>
            <person name="Copeland A."/>
            <person name="Barry K.W."/>
            <person name="Cichocki N."/>
            <person name="Veneault-Fourrey C."/>
            <person name="LaButti K."/>
            <person name="Lindquist E.A."/>
            <person name="Lipzen A."/>
            <person name="Lundell T."/>
            <person name="Morin E."/>
            <person name="Murat C."/>
            <person name="Riley R."/>
            <person name="Ohm R."/>
            <person name="Sun H."/>
            <person name="Tunlid A."/>
            <person name="Henrissat B."/>
            <person name="Grigoriev I.V."/>
            <person name="Hibbett D.S."/>
            <person name="Martin F."/>
        </authorList>
    </citation>
    <scope>NUCLEOTIDE SEQUENCE [LARGE SCALE GENOMIC DNA]</scope>
    <source>
        <strain evidence="7">Zn</strain>
    </source>
</reference>
<feature type="region of interest" description="Disordered" evidence="4">
    <location>
        <begin position="537"/>
        <end position="639"/>
    </location>
</feature>
<evidence type="ECO:0000256" key="4">
    <source>
        <dbReference type="SAM" id="MobiDB-lite"/>
    </source>
</evidence>
<feature type="compositionally biased region" description="Polar residues" evidence="4">
    <location>
        <begin position="627"/>
        <end position="639"/>
    </location>
</feature>
<name>A0A0C3DUM4_OIDMZ</name>
<gene>
    <name evidence="6" type="ORF">OIDMADRAFT_141479</name>
</gene>
<dbReference type="AlphaFoldDB" id="A0A0C3DUM4"/>
<feature type="region of interest" description="Disordered" evidence="4">
    <location>
        <begin position="663"/>
        <end position="808"/>
    </location>
</feature>
<feature type="compositionally biased region" description="Polar residues" evidence="4">
    <location>
        <begin position="537"/>
        <end position="558"/>
    </location>
</feature>
<feature type="compositionally biased region" description="Low complexity" evidence="4">
    <location>
        <begin position="781"/>
        <end position="807"/>
    </location>
</feature>
<feature type="compositionally biased region" description="Polar residues" evidence="4">
    <location>
        <begin position="749"/>
        <end position="771"/>
    </location>
</feature>
<feature type="compositionally biased region" description="Polar residues" evidence="4">
    <location>
        <begin position="584"/>
        <end position="598"/>
    </location>
</feature>
<dbReference type="InterPro" id="IPR004181">
    <property type="entry name" value="Znf_MIZ"/>
</dbReference>
<dbReference type="Proteomes" id="UP000054321">
    <property type="component" value="Unassembled WGS sequence"/>
</dbReference>
<feature type="compositionally biased region" description="Low complexity" evidence="4">
    <location>
        <begin position="663"/>
        <end position="702"/>
    </location>
</feature>
<dbReference type="GO" id="GO:0016925">
    <property type="term" value="P:protein sumoylation"/>
    <property type="evidence" value="ECO:0007669"/>
    <property type="project" value="TreeGrafter"/>
</dbReference>
<evidence type="ECO:0000256" key="1">
    <source>
        <dbReference type="ARBA" id="ARBA00022723"/>
    </source>
</evidence>
<accession>A0A0C3DUM4</accession>
<feature type="compositionally biased region" description="Polar residues" evidence="4">
    <location>
        <begin position="725"/>
        <end position="739"/>
    </location>
</feature>
<dbReference type="PANTHER" id="PTHR10782">
    <property type="entry name" value="ZINC FINGER MIZ DOMAIN-CONTAINING PROTEIN"/>
    <property type="match status" value="1"/>
</dbReference>
<dbReference type="STRING" id="913774.A0A0C3DUM4"/>
<feature type="compositionally biased region" description="Basic and acidic residues" evidence="4">
    <location>
        <begin position="1"/>
        <end position="10"/>
    </location>
</feature>
<dbReference type="GO" id="GO:0008270">
    <property type="term" value="F:zinc ion binding"/>
    <property type="evidence" value="ECO:0007669"/>
    <property type="project" value="UniProtKB-KW"/>
</dbReference>
<feature type="compositionally biased region" description="Low complexity" evidence="4">
    <location>
        <begin position="11"/>
        <end position="23"/>
    </location>
</feature>
<evidence type="ECO:0000256" key="2">
    <source>
        <dbReference type="ARBA" id="ARBA00022771"/>
    </source>
</evidence>
<feature type="compositionally biased region" description="Polar residues" evidence="4">
    <location>
        <begin position="198"/>
        <end position="234"/>
    </location>
</feature>